<evidence type="ECO:0000313" key="12">
    <source>
        <dbReference type="Proteomes" id="UP000823749"/>
    </source>
</evidence>
<feature type="compositionally biased region" description="Acidic residues" evidence="8">
    <location>
        <begin position="1181"/>
        <end position="1195"/>
    </location>
</feature>
<feature type="compositionally biased region" description="Polar residues" evidence="8">
    <location>
        <begin position="1160"/>
        <end position="1179"/>
    </location>
</feature>
<feature type="compositionally biased region" description="Basic and acidic residues" evidence="8">
    <location>
        <begin position="360"/>
        <end position="421"/>
    </location>
</feature>
<dbReference type="FunFam" id="1.20.1160.11:FF:000002">
    <property type="entry name" value="Paired amphipathic helix protein SIN3"/>
    <property type="match status" value="1"/>
</dbReference>
<accession>A0AAV6HXD8</accession>
<dbReference type="Pfam" id="PF16879">
    <property type="entry name" value="Sin3a_C"/>
    <property type="match status" value="1"/>
</dbReference>
<evidence type="ECO:0000256" key="5">
    <source>
        <dbReference type="ARBA" id="ARBA00023163"/>
    </source>
</evidence>
<keyword evidence="9" id="KW-0812">Transmembrane</keyword>
<organism evidence="11 12">
    <name type="scientific">Rhododendron griersonianum</name>
    <dbReference type="NCBI Taxonomy" id="479676"/>
    <lineage>
        <taxon>Eukaryota</taxon>
        <taxon>Viridiplantae</taxon>
        <taxon>Streptophyta</taxon>
        <taxon>Embryophyta</taxon>
        <taxon>Tracheophyta</taxon>
        <taxon>Spermatophyta</taxon>
        <taxon>Magnoliopsida</taxon>
        <taxon>eudicotyledons</taxon>
        <taxon>Gunneridae</taxon>
        <taxon>Pentapetalae</taxon>
        <taxon>asterids</taxon>
        <taxon>Ericales</taxon>
        <taxon>Ericaceae</taxon>
        <taxon>Ericoideae</taxon>
        <taxon>Rhodoreae</taxon>
        <taxon>Rhododendron</taxon>
    </lineage>
</organism>
<dbReference type="PANTHER" id="PTHR12346:SF0">
    <property type="entry name" value="SIN3A, ISOFORM G"/>
    <property type="match status" value="1"/>
</dbReference>
<evidence type="ECO:0000256" key="6">
    <source>
        <dbReference type="ARBA" id="ARBA00023242"/>
    </source>
</evidence>
<evidence type="ECO:0000256" key="3">
    <source>
        <dbReference type="ARBA" id="ARBA00022737"/>
    </source>
</evidence>
<feature type="region of interest" description="Disordered" evidence="8">
    <location>
        <begin position="1027"/>
        <end position="1208"/>
    </location>
</feature>
<proteinExistence type="predicted"/>
<feature type="compositionally biased region" description="Basic and acidic residues" evidence="8">
    <location>
        <begin position="1082"/>
        <end position="1094"/>
    </location>
</feature>
<dbReference type="InterPro" id="IPR031693">
    <property type="entry name" value="Sin3_C"/>
</dbReference>
<sequence length="1545" mass="174355">MIPQSPPPATSPGPTLPKNFFNTFSQIAQHAAAAFVLLVFIGGIILLIHVLISCFRLAWREYAGYLRRFEWFDRVFKALEERKTKQIFKDLPPVVKYKTCEGTVNPCSGCAICLEDFKDGELCQIIERSFSYLEEKMKRSSDVVYAGSQLKRPVLSSHVESSGQAQMMGGASTQKLTTNDALVYLKAVKDIFQDNKQKYDEFLDVMKDFKAQRIDTTGVIERVKDLFRGHRDLILGFNTFLPKGYEITLPIEDDPLPAKKPVEFEEAINFVNKIKTRFQGDDRVYKSFLDILNLYRKENKSITEVYEEVTQLFHEHPDLLVEFTHFLPDSSSSASIPHSPSGRNSIFRRDDRGSPLPAMRHIEKKPVVSHVDRDLSVERPDDHDKALLRADKEQRRRGEKERREDRDRRERERKSAHKVEDSVADQFHQGGEGVENFGMHPGSSSHDDKSAMKNMYSQEFAFCEKVKERLRNPNVYQEFLKCLHIYSKDIIERSQLQILVDGLLGSYPDLMEGFNDFLARCEKIDDFLAVAGVTGKRSLWNEGNSARPVKVEDRDRDRDREREGREKDRENRERDRPDKGVAYGDKDAVGHKMSPFSSKDKYMAKPIQELDLSNCEQCTPSYRLLPKDYPIPSASQRTDIGAHVLNDHWVSVTSGSEDYSFKHMRKNQYEESLFRCEDDRFELDMLLESVNVTTKRVEELLDKINDNIIKTDSHIRIEDYFTALNMRCIERLYGDHGLDVMDVLRKNAPLALPVLLTRLKQKQEEWARCRADFNKVWADIYAKNYHKSLDHRSFYFKQQDTKSLSTKALLTEIKEISEKKNKEDDVLLAIAAGNRRPIIPHMEFEYPDSDIHEDLYQLIKYSCCEVCTNEQLDKVMKIWTTFLEPMLGVPSRSSQGTEDTEDVMKSKNQVSRSVAEGDASPVAGTTVTSTKLSSPSRNGDERTSPEQSSACLASLVNGDNGAKKDGPHNANHAGFKTDALCNIPQLGNVPTAGIVGDETSVLSRQASSNEQLACFNTSLAAGTDECHGRTNMENKSGLCATPNRRGNAASEKVLPSSEGGACARPVSSSNGVAAEGNTVHRHHEESVGKFKVEREEGELSPNGDFEDNFAAYGDGDAEAARKSKDSAATGQGQGEEDLCCGEARGENDADADDEGEESAQRSTENSENASENGDVSASESADGENCEEDDGDHEENDNKAESEGEAEGMADAHDIEGYGTSLPFSERFLQTVKPLTKHVSVALHDKEKDSRVFYGNDSFYVLFRLHQTLYERIQSAKINSSSAEKKWRGSNDTSPTDLYARFISALYSLLDGSSDNTKFEDDCRAIIGTQSYVLFTLDKLIYKLVKQLQTIAADEMDNKLLQLHAYEKSRKPGRFADVVYHENSRVLLHEENIYRIECSCAPTHLSIQFMDHGHDKPEVTAVSVDPNFAAYLHNDFLSLVPDRKEKPGIFLRRNNCKYGFGDELSASCQAMEGLQVVNGLECKIACNSSKVSYVLDTEDYLFRTRRKRKTFYRNTSCSVQTKSSTHLSRVGRFHILLSGLLSGSS</sequence>
<gene>
    <name evidence="11" type="ORF">RHGRI_033579</name>
</gene>
<feature type="compositionally biased region" description="Low complexity" evidence="8">
    <location>
        <begin position="331"/>
        <end position="341"/>
    </location>
</feature>
<dbReference type="FunFam" id="1.20.1160.11:FF:000001">
    <property type="entry name" value="Paired amphipathic helix protein Sin3"/>
    <property type="match status" value="1"/>
</dbReference>
<evidence type="ECO:0000259" key="10">
    <source>
        <dbReference type="SMART" id="SM00761"/>
    </source>
</evidence>
<feature type="domain" description="Histone deacetylase interacting" evidence="10">
    <location>
        <begin position="614"/>
        <end position="714"/>
    </location>
</feature>
<dbReference type="Pfam" id="PF02671">
    <property type="entry name" value="PAH"/>
    <property type="match status" value="3"/>
</dbReference>
<evidence type="ECO:0000256" key="7">
    <source>
        <dbReference type="PROSITE-ProRule" id="PRU00810"/>
    </source>
</evidence>
<keyword evidence="4" id="KW-0805">Transcription regulation</keyword>
<evidence type="ECO:0000313" key="11">
    <source>
        <dbReference type="EMBL" id="KAG5521066.1"/>
    </source>
</evidence>
<dbReference type="Pfam" id="PF08295">
    <property type="entry name" value="Sin3_corepress"/>
    <property type="match status" value="1"/>
</dbReference>
<evidence type="ECO:0000256" key="4">
    <source>
        <dbReference type="ARBA" id="ARBA00023015"/>
    </source>
</evidence>
<dbReference type="Gene3D" id="1.20.1160.11">
    <property type="entry name" value="Paired amphipathic helix"/>
    <property type="match status" value="3"/>
</dbReference>
<keyword evidence="9" id="KW-0472">Membrane</keyword>
<feature type="compositionally biased region" description="Polar residues" evidence="8">
    <location>
        <begin position="923"/>
        <end position="937"/>
    </location>
</feature>
<dbReference type="SMART" id="SM00761">
    <property type="entry name" value="HDAC_interact"/>
    <property type="match status" value="1"/>
</dbReference>
<feature type="compositionally biased region" description="Basic and acidic residues" evidence="8">
    <location>
        <begin position="549"/>
        <end position="590"/>
    </location>
</feature>
<keyword evidence="3" id="KW-0677">Repeat</keyword>
<feature type="compositionally biased region" description="Acidic residues" evidence="8">
    <location>
        <begin position="1148"/>
        <end position="1157"/>
    </location>
</feature>
<feature type="transmembrane region" description="Helical" evidence="9">
    <location>
        <begin position="31"/>
        <end position="52"/>
    </location>
</feature>
<keyword evidence="2" id="KW-0678">Repressor</keyword>
<dbReference type="Proteomes" id="UP000823749">
    <property type="component" value="Chromosome 12"/>
</dbReference>
<dbReference type="GO" id="GO:0000118">
    <property type="term" value="C:histone deacetylase complex"/>
    <property type="evidence" value="ECO:0007669"/>
    <property type="project" value="TreeGrafter"/>
</dbReference>
<feature type="region of interest" description="Disordered" evidence="8">
    <location>
        <begin position="545"/>
        <end position="597"/>
    </location>
</feature>
<dbReference type="EMBL" id="JACTNZ010000012">
    <property type="protein sequence ID" value="KAG5521066.1"/>
    <property type="molecule type" value="Genomic_DNA"/>
</dbReference>
<feature type="region of interest" description="Disordered" evidence="8">
    <location>
        <begin position="889"/>
        <end position="949"/>
    </location>
</feature>
<keyword evidence="6 7" id="KW-0539">Nucleus</keyword>
<name>A0AAV6HXD8_9ERIC</name>
<comment type="caution">
    <text evidence="11">The sequence shown here is derived from an EMBL/GenBank/DDBJ whole genome shotgun (WGS) entry which is preliminary data.</text>
</comment>
<keyword evidence="9" id="KW-1133">Transmembrane helix</keyword>
<evidence type="ECO:0000256" key="1">
    <source>
        <dbReference type="ARBA" id="ARBA00004123"/>
    </source>
</evidence>
<dbReference type="SUPFAM" id="SSF47762">
    <property type="entry name" value="PAH2 domain"/>
    <property type="match status" value="3"/>
</dbReference>
<dbReference type="InterPro" id="IPR013194">
    <property type="entry name" value="HDAC_interact_dom"/>
</dbReference>
<dbReference type="GO" id="GO:0000122">
    <property type="term" value="P:negative regulation of transcription by RNA polymerase II"/>
    <property type="evidence" value="ECO:0007669"/>
    <property type="project" value="TreeGrafter"/>
</dbReference>
<dbReference type="InterPro" id="IPR003822">
    <property type="entry name" value="PAH"/>
</dbReference>
<comment type="subcellular location">
    <subcellularLocation>
        <location evidence="1 7">Nucleus</location>
    </subcellularLocation>
</comment>
<keyword evidence="5" id="KW-0804">Transcription</keyword>
<reference evidence="11" key="1">
    <citation type="submission" date="2020-08" db="EMBL/GenBank/DDBJ databases">
        <title>Plant Genome Project.</title>
        <authorList>
            <person name="Zhang R.-G."/>
        </authorList>
    </citation>
    <scope>NUCLEOTIDE SEQUENCE</scope>
    <source>
        <strain evidence="11">WSP0</strain>
        <tissue evidence="11">Leaf</tissue>
    </source>
</reference>
<evidence type="ECO:0000256" key="8">
    <source>
        <dbReference type="SAM" id="MobiDB-lite"/>
    </source>
</evidence>
<evidence type="ECO:0000256" key="9">
    <source>
        <dbReference type="SAM" id="Phobius"/>
    </source>
</evidence>
<dbReference type="PANTHER" id="PTHR12346">
    <property type="entry name" value="SIN3B-RELATED"/>
    <property type="match status" value="1"/>
</dbReference>
<dbReference type="InterPro" id="IPR039774">
    <property type="entry name" value="Sin3-like"/>
</dbReference>
<evidence type="ECO:0000256" key="2">
    <source>
        <dbReference type="ARBA" id="ARBA00022491"/>
    </source>
</evidence>
<dbReference type="PROSITE" id="PS51477">
    <property type="entry name" value="PAH"/>
    <property type="match status" value="3"/>
</dbReference>
<feature type="region of interest" description="Disordered" evidence="8">
    <location>
        <begin position="331"/>
        <end position="450"/>
    </location>
</feature>
<dbReference type="GO" id="GO:0000785">
    <property type="term" value="C:chromatin"/>
    <property type="evidence" value="ECO:0007669"/>
    <property type="project" value="TreeGrafter"/>
</dbReference>
<dbReference type="FunFam" id="1.20.1160.11:FF:000003">
    <property type="entry name" value="Paired amphipathic helix SIN3-like protein"/>
    <property type="match status" value="1"/>
</dbReference>
<protein>
    <recommendedName>
        <fullName evidence="10">Histone deacetylase interacting domain-containing protein</fullName>
    </recommendedName>
</protein>
<dbReference type="InterPro" id="IPR036600">
    <property type="entry name" value="PAH_sf"/>
</dbReference>
<keyword evidence="12" id="KW-1185">Reference proteome</keyword>
<dbReference type="GO" id="GO:0003714">
    <property type="term" value="F:transcription corepressor activity"/>
    <property type="evidence" value="ECO:0007669"/>
    <property type="project" value="InterPro"/>
</dbReference>